<name>A0ABD1XJV4_9MARC</name>
<gene>
    <name evidence="1" type="ORF">R1flu_026386</name>
</gene>
<evidence type="ECO:0000313" key="1">
    <source>
        <dbReference type="EMBL" id="KAL2607813.1"/>
    </source>
</evidence>
<reference evidence="1 2" key="1">
    <citation type="submission" date="2024-09" db="EMBL/GenBank/DDBJ databases">
        <title>Chromosome-scale assembly of Riccia fluitans.</title>
        <authorList>
            <person name="Paukszto L."/>
            <person name="Sawicki J."/>
            <person name="Karawczyk K."/>
            <person name="Piernik-Szablinska J."/>
            <person name="Szczecinska M."/>
            <person name="Mazdziarz M."/>
        </authorList>
    </citation>
    <scope>NUCLEOTIDE SEQUENCE [LARGE SCALE GENOMIC DNA]</scope>
    <source>
        <strain evidence="1">Rf_01</strain>
        <tissue evidence="1">Aerial parts of the thallus</tissue>
    </source>
</reference>
<protein>
    <recommendedName>
        <fullName evidence="3">LAGLIDADG homing endonuclease</fullName>
    </recommendedName>
</protein>
<organism evidence="1 2">
    <name type="scientific">Riccia fluitans</name>
    <dbReference type="NCBI Taxonomy" id="41844"/>
    <lineage>
        <taxon>Eukaryota</taxon>
        <taxon>Viridiplantae</taxon>
        <taxon>Streptophyta</taxon>
        <taxon>Embryophyta</taxon>
        <taxon>Marchantiophyta</taxon>
        <taxon>Marchantiopsida</taxon>
        <taxon>Marchantiidae</taxon>
        <taxon>Marchantiales</taxon>
        <taxon>Ricciaceae</taxon>
        <taxon>Riccia</taxon>
    </lineage>
</organism>
<dbReference type="EMBL" id="JBHFFA010000008">
    <property type="protein sequence ID" value="KAL2607813.1"/>
    <property type="molecule type" value="Genomic_DNA"/>
</dbReference>
<keyword evidence="2" id="KW-1185">Reference proteome</keyword>
<proteinExistence type="predicted"/>
<dbReference type="Proteomes" id="UP001605036">
    <property type="component" value="Unassembled WGS sequence"/>
</dbReference>
<evidence type="ECO:0000313" key="2">
    <source>
        <dbReference type="Proteomes" id="UP001605036"/>
    </source>
</evidence>
<sequence>MLTLNKTEWTIPGTLSLKQVQLLAKRYGGEESFNERRILPLMKTLGFSVLLHLQDGKGGKISVAKQRLKGSYLAASKKKRYCVSRGGWEKSE</sequence>
<evidence type="ECO:0008006" key="3">
    <source>
        <dbReference type="Google" id="ProtNLM"/>
    </source>
</evidence>
<dbReference type="AlphaFoldDB" id="A0ABD1XJV4"/>
<comment type="caution">
    <text evidence="1">The sequence shown here is derived from an EMBL/GenBank/DDBJ whole genome shotgun (WGS) entry which is preliminary data.</text>
</comment>
<accession>A0ABD1XJV4</accession>